<dbReference type="Proteomes" id="UP001142078">
    <property type="component" value="Unassembled WGS sequence"/>
</dbReference>
<dbReference type="InterPro" id="IPR013216">
    <property type="entry name" value="Methyltransf_11"/>
</dbReference>
<sequence>MKLENIKCMVFNMKELPFNDNRFDGIVCVSTLSHGTFDDIRNYINEMYRVLKPKGMLITDILSIENNSFRIGKQIEKSTFIGSREGEEAIPHHYTNEEEIKELFSRFNELKIDSSEYIFDSGKDKEFISKVFDIEAIK</sequence>
<proteinExistence type="predicted"/>
<evidence type="ECO:0000313" key="2">
    <source>
        <dbReference type="EMBL" id="MCR2045303.1"/>
    </source>
</evidence>
<keyword evidence="2" id="KW-0489">Methyltransferase</keyword>
<dbReference type="EMBL" id="JANJZL010000015">
    <property type="protein sequence ID" value="MCR2045303.1"/>
    <property type="molecule type" value="Genomic_DNA"/>
</dbReference>
<dbReference type="SUPFAM" id="SSF53335">
    <property type="entry name" value="S-adenosyl-L-methionine-dependent methyltransferases"/>
    <property type="match status" value="1"/>
</dbReference>
<dbReference type="Gene3D" id="3.40.50.150">
    <property type="entry name" value="Vaccinia Virus protein VP39"/>
    <property type="match status" value="1"/>
</dbReference>
<accession>A0A9X2MJQ9</accession>
<dbReference type="CDD" id="cd02440">
    <property type="entry name" value="AdoMet_MTases"/>
    <property type="match status" value="1"/>
</dbReference>
<keyword evidence="2" id="KW-0808">Transferase</keyword>
<evidence type="ECO:0000313" key="3">
    <source>
        <dbReference type="Proteomes" id="UP001142078"/>
    </source>
</evidence>
<dbReference type="RefSeq" id="WP_050069892.1">
    <property type="nucleotide sequence ID" value="NZ_CABKTM010000074.1"/>
</dbReference>
<organism evidence="2 3">
    <name type="scientific">Anaerosalibacter massiliensis</name>
    <dbReference type="NCBI Taxonomy" id="1347392"/>
    <lineage>
        <taxon>Bacteria</taxon>
        <taxon>Bacillati</taxon>
        <taxon>Bacillota</taxon>
        <taxon>Tissierellia</taxon>
        <taxon>Tissierellales</taxon>
        <taxon>Sporanaerobacteraceae</taxon>
        <taxon>Anaerosalibacter</taxon>
    </lineage>
</organism>
<reference evidence="2" key="1">
    <citation type="submission" date="2022-07" db="EMBL/GenBank/DDBJ databases">
        <title>Enhanced cultured diversity of the mouse gut microbiota enables custom-made synthetic communities.</title>
        <authorList>
            <person name="Afrizal A."/>
        </authorList>
    </citation>
    <scope>NUCLEOTIDE SEQUENCE</scope>
    <source>
        <strain evidence="2">DSM 29482</strain>
    </source>
</reference>
<protein>
    <submittedName>
        <fullName evidence="2">Class I SAM-dependent methyltransferase</fullName>
    </submittedName>
</protein>
<name>A0A9X2MJQ9_9FIRM</name>
<gene>
    <name evidence="2" type="ORF">NSA23_14460</name>
</gene>
<dbReference type="GO" id="GO:0032259">
    <property type="term" value="P:methylation"/>
    <property type="evidence" value="ECO:0007669"/>
    <property type="project" value="UniProtKB-KW"/>
</dbReference>
<keyword evidence="3" id="KW-1185">Reference proteome</keyword>
<dbReference type="Pfam" id="PF08241">
    <property type="entry name" value="Methyltransf_11"/>
    <property type="match status" value="1"/>
</dbReference>
<evidence type="ECO:0000259" key="1">
    <source>
        <dbReference type="Pfam" id="PF08241"/>
    </source>
</evidence>
<dbReference type="AlphaFoldDB" id="A0A9X2MJQ9"/>
<dbReference type="OrthoDB" id="9791837at2"/>
<dbReference type="InterPro" id="IPR029063">
    <property type="entry name" value="SAM-dependent_MTases_sf"/>
</dbReference>
<comment type="caution">
    <text evidence="2">The sequence shown here is derived from an EMBL/GenBank/DDBJ whole genome shotgun (WGS) entry which is preliminary data.</text>
</comment>
<feature type="domain" description="Methyltransferase type 11" evidence="1">
    <location>
        <begin position="6"/>
        <end position="58"/>
    </location>
</feature>
<dbReference type="GO" id="GO:0008757">
    <property type="term" value="F:S-adenosylmethionine-dependent methyltransferase activity"/>
    <property type="evidence" value="ECO:0007669"/>
    <property type="project" value="InterPro"/>
</dbReference>